<sequence>MLANFKLDRGKFCEDVVGRNENCPPRRVITVRSICPSVSCKKPELPPNCGLVVIKKRGTSRKTKRYQKLLNHANGILVHKISREGMISTTPLKSHFMQQPQHTLQLDDNGTGALRQPTLEPDVVSRLEAQLNAARTTATPKYESIAGKFSGVNPITIKRIKSKIGNEQCLDNNLHQIMLDSIEDNLEVSESNIMKRIQKTSYKEYNILCYNNNVSYTIRSTDFCKAEKGNTVCLSFN</sequence>
<dbReference type="Proteomes" id="UP000095286">
    <property type="component" value="Unplaced"/>
</dbReference>
<evidence type="ECO:0000313" key="1">
    <source>
        <dbReference type="Proteomes" id="UP000095286"/>
    </source>
</evidence>
<evidence type="ECO:0000313" key="2">
    <source>
        <dbReference type="WBParaSite" id="RSKR_0000130600.1"/>
    </source>
</evidence>
<reference evidence="2" key="1">
    <citation type="submission" date="2016-11" db="UniProtKB">
        <authorList>
            <consortium name="WormBaseParasite"/>
        </authorList>
    </citation>
    <scope>IDENTIFICATION</scope>
    <source>
        <strain evidence="2">KR3021</strain>
    </source>
</reference>
<protein>
    <submittedName>
        <fullName evidence="2">Ground-like domain-containing protein</fullName>
    </submittedName>
</protein>
<dbReference type="WBParaSite" id="RSKR_0000130600.1">
    <property type="protein sequence ID" value="RSKR_0000130600.1"/>
    <property type="gene ID" value="RSKR_0000130600"/>
</dbReference>
<organism evidence="1 2">
    <name type="scientific">Rhabditophanes sp. KR3021</name>
    <dbReference type="NCBI Taxonomy" id="114890"/>
    <lineage>
        <taxon>Eukaryota</taxon>
        <taxon>Metazoa</taxon>
        <taxon>Ecdysozoa</taxon>
        <taxon>Nematoda</taxon>
        <taxon>Chromadorea</taxon>
        <taxon>Rhabditida</taxon>
        <taxon>Tylenchina</taxon>
        <taxon>Panagrolaimomorpha</taxon>
        <taxon>Strongyloidoidea</taxon>
        <taxon>Alloionematidae</taxon>
        <taxon>Rhabditophanes</taxon>
    </lineage>
</organism>
<name>A0AC35TJN3_9BILA</name>
<proteinExistence type="predicted"/>
<accession>A0AC35TJN3</accession>